<dbReference type="SUPFAM" id="SSF52058">
    <property type="entry name" value="L domain-like"/>
    <property type="match status" value="1"/>
</dbReference>
<sequence length="402" mass="44874">MSRTLLVQHWMAHGYLNSSDDSEMEVKGEAYFKCLVAHSFLQDFCRNGGIHTWKMHNIVHDFLRFLFQSELMTEIRSVEHMVLDLTSAMTSKEVKSIKCVIRDSAPAPAPKQMKTLFDSGTSILASSCDPPLILDSSCPPLPSDFPLISIRHLMVMIAQGVGFPVDISSAEKLRTLVAVSQGCLITSRALSNLCKQSKHLRLLDLSLSSGWHNCFGPCGQGNVLRKFPEEIYELKNLKFLSLAGSKELKILSETLCGLYDLQSLDLTGCSSLTKLPDGIGKLMRLRYLYTWYCCSITFYPKGIGCLTSLRELTNVIVRFDQNDAKEFSLGDFEELNHLCGDVHVKLVGNAIDADEAIRANLSNKKSLNNVRINLDGDIKEDDVIKALKPPSELKIEFIGGWF</sequence>
<evidence type="ECO:0000313" key="5">
    <source>
        <dbReference type="Proteomes" id="UP000436088"/>
    </source>
</evidence>
<evidence type="ECO:0000256" key="1">
    <source>
        <dbReference type="ARBA" id="ARBA00022737"/>
    </source>
</evidence>
<dbReference type="Proteomes" id="UP000436088">
    <property type="component" value="Unassembled WGS sequence"/>
</dbReference>
<dbReference type="PANTHER" id="PTHR47186">
    <property type="entry name" value="LEUCINE-RICH REPEAT-CONTAINING PROTEIN 57"/>
    <property type="match status" value="1"/>
</dbReference>
<accession>A0A6A3AJE5</accession>
<dbReference type="InterPro" id="IPR055414">
    <property type="entry name" value="LRR_R13L4/SHOC2-like"/>
</dbReference>
<dbReference type="Pfam" id="PF23598">
    <property type="entry name" value="LRR_14"/>
    <property type="match status" value="1"/>
</dbReference>
<protein>
    <submittedName>
        <fullName evidence="4">Uncharacterized protein</fullName>
    </submittedName>
</protein>
<dbReference type="Gene3D" id="3.80.10.10">
    <property type="entry name" value="Ribonuclease Inhibitor"/>
    <property type="match status" value="1"/>
</dbReference>
<proteinExistence type="predicted"/>
<name>A0A6A3AJE5_HIBSY</name>
<evidence type="ECO:0000313" key="4">
    <source>
        <dbReference type="EMBL" id="KAE8704721.1"/>
    </source>
</evidence>
<dbReference type="InterPro" id="IPR058922">
    <property type="entry name" value="WHD_DRP"/>
</dbReference>
<organism evidence="4 5">
    <name type="scientific">Hibiscus syriacus</name>
    <name type="common">Rose of Sharon</name>
    <dbReference type="NCBI Taxonomy" id="106335"/>
    <lineage>
        <taxon>Eukaryota</taxon>
        <taxon>Viridiplantae</taxon>
        <taxon>Streptophyta</taxon>
        <taxon>Embryophyta</taxon>
        <taxon>Tracheophyta</taxon>
        <taxon>Spermatophyta</taxon>
        <taxon>Magnoliopsida</taxon>
        <taxon>eudicotyledons</taxon>
        <taxon>Gunneridae</taxon>
        <taxon>Pentapetalae</taxon>
        <taxon>rosids</taxon>
        <taxon>malvids</taxon>
        <taxon>Malvales</taxon>
        <taxon>Malvaceae</taxon>
        <taxon>Malvoideae</taxon>
        <taxon>Hibiscus</taxon>
    </lineage>
</organism>
<keyword evidence="1" id="KW-0677">Repeat</keyword>
<keyword evidence="5" id="KW-1185">Reference proteome</keyword>
<dbReference type="InterPro" id="IPR032675">
    <property type="entry name" value="LRR_dom_sf"/>
</dbReference>
<dbReference type="Pfam" id="PF23559">
    <property type="entry name" value="WHD_DRP"/>
    <property type="match status" value="1"/>
</dbReference>
<reference evidence="4" key="1">
    <citation type="submission" date="2019-09" db="EMBL/GenBank/DDBJ databases">
        <title>Draft genome information of white flower Hibiscus syriacus.</title>
        <authorList>
            <person name="Kim Y.-M."/>
        </authorList>
    </citation>
    <scope>NUCLEOTIDE SEQUENCE [LARGE SCALE GENOMIC DNA]</scope>
    <source>
        <strain evidence="4">YM2019G1</strain>
    </source>
</reference>
<evidence type="ECO:0000259" key="2">
    <source>
        <dbReference type="Pfam" id="PF23559"/>
    </source>
</evidence>
<dbReference type="EMBL" id="VEPZ02000989">
    <property type="protein sequence ID" value="KAE8704721.1"/>
    <property type="molecule type" value="Genomic_DNA"/>
</dbReference>
<gene>
    <name evidence="4" type="ORF">F3Y22_tig00110445pilonHSYRG00022</name>
</gene>
<dbReference type="PANTHER" id="PTHR47186:SF30">
    <property type="entry name" value="EF-HAND DOMAIN-CONTAINING PROTEIN"/>
    <property type="match status" value="1"/>
</dbReference>
<feature type="domain" description="Disease resistance protein winged helix" evidence="2">
    <location>
        <begin position="2"/>
        <end position="62"/>
    </location>
</feature>
<comment type="caution">
    <text evidence="4">The sequence shown here is derived from an EMBL/GenBank/DDBJ whole genome shotgun (WGS) entry which is preliminary data.</text>
</comment>
<evidence type="ECO:0000259" key="3">
    <source>
        <dbReference type="Pfam" id="PF23598"/>
    </source>
</evidence>
<feature type="domain" description="Disease resistance R13L4/SHOC-2-like LRR" evidence="3">
    <location>
        <begin position="230"/>
        <end position="394"/>
    </location>
</feature>
<dbReference type="AlphaFoldDB" id="A0A6A3AJE5"/>